<reference evidence="2 3" key="1">
    <citation type="submission" date="2019-03" db="EMBL/GenBank/DDBJ databases">
        <title>Genomic Encyclopedia of Type Strains, Phase IV (KMG-IV): sequencing the most valuable type-strain genomes for metagenomic binning, comparative biology and taxonomic classification.</title>
        <authorList>
            <person name="Goeker M."/>
        </authorList>
    </citation>
    <scope>NUCLEOTIDE SEQUENCE [LARGE SCALE GENOMIC DNA]</scope>
    <source>
        <strain evidence="2 3">DSM 45934</strain>
    </source>
</reference>
<organism evidence="2 3">
    <name type="scientific">Actinocrispum wychmicini</name>
    <dbReference type="NCBI Taxonomy" id="1213861"/>
    <lineage>
        <taxon>Bacteria</taxon>
        <taxon>Bacillati</taxon>
        <taxon>Actinomycetota</taxon>
        <taxon>Actinomycetes</taxon>
        <taxon>Pseudonocardiales</taxon>
        <taxon>Pseudonocardiaceae</taxon>
        <taxon>Actinocrispum</taxon>
    </lineage>
</organism>
<evidence type="ECO:0000313" key="3">
    <source>
        <dbReference type="Proteomes" id="UP000295680"/>
    </source>
</evidence>
<evidence type="ECO:0000259" key="1">
    <source>
        <dbReference type="Pfam" id="PF20680"/>
    </source>
</evidence>
<protein>
    <recommendedName>
        <fullName evidence="1">DUF6817 domain-containing protein</fullName>
    </recommendedName>
</protein>
<dbReference type="Proteomes" id="UP000295680">
    <property type="component" value="Unassembled WGS sequence"/>
</dbReference>
<dbReference type="EMBL" id="SLWS01000001">
    <property type="protein sequence ID" value="TCO65861.1"/>
    <property type="molecule type" value="Genomic_DNA"/>
</dbReference>
<dbReference type="RefSeq" id="WP_132112564.1">
    <property type="nucleotide sequence ID" value="NZ_SLWS01000001.1"/>
</dbReference>
<dbReference type="AlphaFoldDB" id="A0A4R2JZ20"/>
<dbReference type="InterPro" id="IPR049202">
    <property type="entry name" value="DUF6817"/>
</dbReference>
<feature type="domain" description="DUF6817" evidence="1">
    <location>
        <begin position="15"/>
        <end position="99"/>
    </location>
</feature>
<proteinExistence type="predicted"/>
<comment type="caution">
    <text evidence="2">The sequence shown here is derived from an EMBL/GenBank/DDBJ whole genome shotgun (WGS) entry which is preliminary data.</text>
</comment>
<dbReference type="PANTHER" id="PTHR37391:SF2">
    <property type="entry name" value="E3 UBIQUITIN-PROTEIN LIGASE"/>
    <property type="match status" value="1"/>
</dbReference>
<accession>A0A4R2JZ20</accession>
<dbReference type="Pfam" id="PF20680">
    <property type="entry name" value="DUF6817"/>
    <property type="match status" value="1"/>
</dbReference>
<gene>
    <name evidence="2" type="ORF">EV192_1011653</name>
</gene>
<sequence length="189" mass="20753">MDPNTVPRYPEIIDFLTARGAAEMEHPGGTLLDHLHRTARTLAEWSAETSLVTAGLCHAAYGTAGFPVALVPVERRDELAELIGTSAEQTVYRYGGCDRGFLYPQLGVRQPVEFRDRFTGDTAVLADDELAPFIELTFANELDVFGHNDELLTQHGPGLAALFERCERMASPAAYRAFLASDLPRGTEE</sequence>
<dbReference type="OrthoDB" id="333547at2"/>
<evidence type="ECO:0000313" key="2">
    <source>
        <dbReference type="EMBL" id="TCO65861.1"/>
    </source>
</evidence>
<keyword evidence="3" id="KW-1185">Reference proteome</keyword>
<name>A0A4R2JZ20_9PSEU</name>
<dbReference type="PANTHER" id="PTHR37391">
    <property type="entry name" value="E3 UBIQUITIN-PROTEIN LIGASE"/>
    <property type="match status" value="1"/>
</dbReference>